<sequence>MFLKSSLMGPDTTGLSPSLAPPSRGIGPCSPLRTPLQTTIQKMEPPDSKDGLFLLESLSMVGSRSPNTRRAVAATAKRVELQPPLATSIDVESHLGQSRARGECEASIRPAMEAQPMIKFHSAMVLWCHGAMVPWWHGALVLWCYGAMVIRCMVPWYLCAMVLQYLGAMVLRCLSAMVLRCHGAMVPRFLGAFVLWCFGAMVPWCLGAIVPW</sequence>
<evidence type="ECO:0000313" key="3">
    <source>
        <dbReference type="EMBL" id="PHT28343.1"/>
    </source>
</evidence>
<comment type="caution">
    <text evidence="3">The sequence shown here is derived from an EMBL/GenBank/DDBJ whole genome shotgun (WGS) entry which is preliminary data.</text>
</comment>
<reference evidence="4" key="2">
    <citation type="journal article" date="2017" name="J. Anim. Genet.">
        <title>Multiple reference genome sequences of hot pepper reveal the massive evolution of plant disease resistance genes by retroduplication.</title>
        <authorList>
            <person name="Kim S."/>
            <person name="Park J."/>
            <person name="Yeom S.-I."/>
            <person name="Kim Y.-M."/>
            <person name="Seo E."/>
            <person name="Kim K.-T."/>
            <person name="Kim M.-S."/>
            <person name="Lee J.M."/>
            <person name="Cheong K."/>
            <person name="Shin H.-S."/>
            <person name="Kim S.-B."/>
            <person name="Han K."/>
            <person name="Lee J."/>
            <person name="Park M."/>
            <person name="Lee H.-A."/>
            <person name="Lee H.-Y."/>
            <person name="Lee Y."/>
            <person name="Oh S."/>
            <person name="Lee J.H."/>
            <person name="Choi E."/>
            <person name="Choi E."/>
            <person name="Lee S.E."/>
            <person name="Jeon J."/>
            <person name="Kim H."/>
            <person name="Choi G."/>
            <person name="Song H."/>
            <person name="Lee J."/>
            <person name="Lee S.-C."/>
            <person name="Kwon J.-K."/>
            <person name="Lee H.-Y."/>
            <person name="Koo N."/>
            <person name="Hong Y."/>
            <person name="Kim R.W."/>
            <person name="Kang W.-H."/>
            <person name="Huh J.H."/>
            <person name="Kang B.-C."/>
            <person name="Yang T.-J."/>
            <person name="Lee Y.-H."/>
            <person name="Bennetzen J.L."/>
            <person name="Choi D."/>
        </authorList>
    </citation>
    <scope>NUCLEOTIDE SEQUENCE [LARGE SCALE GENOMIC DNA]</scope>
    <source>
        <strain evidence="4">cv. PBC81</strain>
    </source>
</reference>
<dbReference type="GO" id="GO:0043457">
    <property type="term" value="P:regulation of cellular respiration"/>
    <property type="evidence" value="ECO:0007669"/>
    <property type="project" value="InterPro"/>
</dbReference>
<proteinExistence type="predicted"/>
<keyword evidence="2" id="KW-0812">Transmembrane</keyword>
<feature type="region of interest" description="Disordered" evidence="1">
    <location>
        <begin position="1"/>
        <end position="26"/>
    </location>
</feature>
<dbReference type="EMBL" id="MLFT02000225">
    <property type="protein sequence ID" value="PHT28343.1"/>
    <property type="molecule type" value="Genomic_DNA"/>
</dbReference>
<dbReference type="PANTHER" id="PTHR47188">
    <property type="entry name" value="PROTEIN TAR1"/>
    <property type="match status" value="1"/>
</dbReference>
<keyword evidence="2" id="KW-1133">Transmembrane helix</keyword>
<dbReference type="AlphaFoldDB" id="A0A2G2V5T4"/>
<protein>
    <submittedName>
        <fullName evidence="3">Uncharacterized protein</fullName>
    </submittedName>
</protein>
<reference evidence="3 4" key="1">
    <citation type="journal article" date="2017" name="Genome Biol.">
        <title>New reference genome sequences of hot pepper reveal the massive evolution of plant disease-resistance genes by retroduplication.</title>
        <authorList>
            <person name="Kim S."/>
            <person name="Park J."/>
            <person name="Yeom S.I."/>
            <person name="Kim Y.M."/>
            <person name="Seo E."/>
            <person name="Kim K.T."/>
            <person name="Kim M.S."/>
            <person name="Lee J.M."/>
            <person name="Cheong K."/>
            <person name="Shin H.S."/>
            <person name="Kim S.B."/>
            <person name="Han K."/>
            <person name="Lee J."/>
            <person name="Park M."/>
            <person name="Lee H.A."/>
            <person name="Lee H.Y."/>
            <person name="Lee Y."/>
            <person name="Oh S."/>
            <person name="Lee J.H."/>
            <person name="Choi E."/>
            <person name="Choi E."/>
            <person name="Lee S.E."/>
            <person name="Jeon J."/>
            <person name="Kim H."/>
            <person name="Choi G."/>
            <person name="Song H."/>
            <person name="Lee J."/>
            <person name="Lee S.C."/>
            <person name="Kwon J.K."/>
            <person name="Lee H.Y."/>
            <person name="Koo N."/>
            <person name="Hong Y."/>
            <person name="Kim R.W."/>
            <person name="Kang W.H."/>
            <person name="Huh J.H."/>
            <person name="Kang B.C."/>
            <person name="Yang T.J."/>
            <person name="Lee Y.H."/>
            <person name="Bennetzen J.L."/>
            <person name="Choi D."/>
        </authorList>
    </citation>
    <scope>NUCLEOTIDE SEQUENCE [LARGE SCALE GENOMIC DNA]</scope>
    <source>
        <strain evidence="4">cv. PBC81</strain>
    </source>
</reference>
<name>A0A2G2V5T4_CAPBA</name>
<keyword evidence="2" id="KW-0472">Membrane</keyword>
<accession>A0A2G2V5T4</accession>
<dbReference type="PANTHER" id="PTHR47188:SF1">
    <property type="entry name" value="PROTEIN TAR1"/>
    <property type="match status" value="1"/>
</dbReference>
<evidence type="ECO:0000313" key="4">
    <source>
        <dbReference type="Proteomes" id="UP000224567"/>
    </source>
</evidence>
<keyword evidence="4" id="KW-1185">Reference proteome</keyword>
<organism evidence="3 4">
    <name type="scientific">Capsicum baccatum</name>
    <name type="common">Peruvian pepper</name>
    <dbReference type="NCBI Taxonomy" id="33114"/>
    <lineage>
        <taxon>Eukaryota</taxon>
        <taxon>Viridiplantae</taxon>
        <taxon>Streptophyta</taxon>
        <taxon>Embryophyta</taxon>
        <taxon>Tracheophyta</taxon>
        <taxon>Spermatophyta</taxon>
        <taxon>Magnoliopsida</taxon>
        <taxon>eudicotyledons</taxon>
        <taxon>Gunneridae</taxon>
        <taxon>Pentapetalae</taxon>
        <taxon>asterids</taxon>
        <taxon>lamiids</taxon>
        <taxon>Solanales</taxon>
        <taxon>Solanaceae</taxon>
        <taxon>Solanoideae</taxon>
        <taxon>Capsiceae</taxon>
        <taxon>Capsicum</taxon>
    </lineage>
</organism>
<feature type="transmembrane region" description="Helical" evidence="2">
    <location>
        <begin position="154"/>
        <end position="177"/>
    </location>
</feature>
<evidence type="ECO:0000256" key="1">
    <source>
        <dbReference type="SAM" id="MobiDB-lite"/>
    </source>
</evidence>
<evidence type="ECO:0000256" key="2">
    <source>
        <dbReference type="SAM" id="Phobius"/>
    </source>
</evidence>
<dbReference type="Proteomes" id="UP000224567">
    <property type="component" value="Unassembled WGS sequence"/>
</dbReference>
<dbReference type="InterPro" id="IPR044792">
    <property type="entry name" value="TAR1"/>
</dbReference>
<feature type="transmembrane region" description="Helical" evidence="2">
    <location>
        <begin position="189"/>
        <end position="210"/>
    </location>
</feature>
<gene>
    <name evidence="3" type="ORF">CQW23_32057</name>
</gene>